<evidence type="ECO:0000313" key="1">
    <source>
        <dbReference type="EMBL" id="CAG8609246.1"/>
    </source>
</evidence>
<dbReference type="EMBL" id="CAJVPW010009817">
    <property type="protein sequence ID" value="CAG8609246.1"/>
    <property type="molecule type" value="Genomic_DNA"/>
</dbReference>
<dbReference type="Proteomes" id="UP000789366">
    <property type="component" value="Unassembled WGS sequence"/>
</dbReference>
<comment type="caution">
    <text evidence="1">The sequence shown here is derived from an EMBL/GenBank/DDBJ whole genome shotgun (WGS) entry which is preliminary data.</text>
</comment>
<evidence type="ECO:0000313" key="2">
    <source>
        <dbReference type="Proteomes" id="UP000789366"/>
    </source>
</evidence>
<gene>
    <name evidence="1" type="ORF">SPELUC_LOCUS7434</name>
</gene>
<name>A0ACA9MV84_9GLOM</name>
<keyword evidence="2" id="KW-1185">Reference proteome</keyword>
<proteinExistence type="predicted"/>
<accession>A0ACA9MV84</accession>
<organism evidence="1 2">
    <name type="scientific">Cetraspora pellucida</name>
    <dbReference type="NCBI Taxonomy" id="1433469"/>
    <lineage>
        <taxon>Eukaryota</taxon>
        <taxon>Fungi</taxon>
        <taxon>Fungi incertae sedis</taxon>
        <taxon>Mucoromycota</taxon>
        <taxon>Glomeromycotina</taxon>
        <taxon>Glomeromycetes</taxon>
        <taxon>Diversisporales</taxon>
        <taxon>Gigasporaceae</taxon>
        <taxon>Cetraspora</taxon>
    </lineage>
</organism>
<sequence>EDIDQLFDAILKLDQTILKTDKTRKSVKNKKCGKKECNICESIRLPQDIFDQIHYFSDPIPGKDDHYASLDDVYAQRAKNVGQISLQPINELELENNSESEFVVIRLKSKGKKRVSSEIKSSNSEHIGNNTDDLLNQNMQYSDSEIWKNLFYTNTDINSELIDSKKSCNNSKFTYSKESDYYNDDKLANSKANIDDSSESIINELISGEESNYDNNELANCKVNDNNSSESINNELVNSEESDYDSETKSLSSLDADKTTIKQLFEKVFINDGLTCNSPMEKAYYSAQIFSLLCFNCGDTDIVTPILATQYPLCTECTQKGVKTPTRRKSLKFIARIHKNKKKLVQK</sequence>
<protein>
    <submittedName>
        <fullName evidence="1">1185_t:CDS:1</fullName>
    </submittedName>
</protein>
<feature type="non-terminal residue" evidence="1">
    <location>
        <position position="1"/>
    </location>
</feature>
<reference evidence="1" key="1">
    <citation type="submission" date="2021-06" db="EMBL/GenBank/DDBJ databases">
        <authorList>
            <person name="Kallberg Y."/>
            <person name="Tangrot J."/>
            <person name="Rosling A."/>
        </authorList>
    </citation>
    <scope>NUCLEOTIDE SEQUENCE</scope>
    <source>
        <strain evidence="1">28 12/20/2015</strain>
    </source>
</reference>